<gene>
    <name evidence="1" type="ORF">QAD02_020054</name>
</gene>
<protein>
    <submittedName>
        <fullName evidence="1">Uncharacterized protein</fullName>
    </submittedName>
</protein>
<name>A0ACC2PLK1_9HYME</name>
<sequence length="134" mass="14385">MSDREIIDLEELGCPSLKRLPEINSTRCDLHPHFMDYMCAAHNVHKLQNMVHEQSKTYTWYNTALGALYPGALPLERPSAFKPGALTATALRALTAATLTPKALTPTALTPGALTPGALTPGALTPGATWHLAP</sequence>
<keyword evidence="2" id="KW-1185">Reference proteome</keyword>
<dbReference type="EMBL" id="CM056741">
    <property type="protein sequence ID" value="KAJ8684262.1"/>
    <property type="molecule type" value="Genomic_DNA"/>
</dbReference>
<evidence type="ECO:0000313" key="2">
    <source>
        <dbReference type="Proteomes" id="UP001239111"/>
    </source>
</evidence>
<evidence type="ECO:0000313" key="1">
    <source>
        <dbReference type="EMBL" id="KAJ8684262.1"/>
    </source>
</evidence>
<proteinExistence type="predicted"/>
<reference evidence="1" key="1">
    <citation type="submission" date="2023-04" db="EMBL/GenBank/DDBJ databases">
        <title>A chromosome-level genome assembly of the parasitoid wasp Eretmocerus hayati.</title>
        <authorList>
            <person name="Zhong Y."/>
            <person name="Liu S."/>
            <person name="Liu Y."/>
        </authorList>
    </citation>
    <scope>NUCLEOTIDE SEQUENCE</scope>
    <source>
        <strain evidence="1">ZJU_SS_LIU_2023</strain>
    </source>
</reference>
<organism evidence="1 2">
    <name type="scientific">Eretmocerus hayati</name>
    <dbReference type="NCBI Taxonomy" id="131215"/>
    <lineage>
        <taxon>Eukaryota</taxon>
        <taxon>Metazoa</taxon>
        <taxon>Ecdysozoa</taxon>
        <taxon>Arthropoda</taxon>
        <taxon>Hexapoda</taxon>
        <taxon>Insecta</taxon>
        <taxon>Pterygota</taxon>
        <taxon>Neoptera</taxon>
        <taxon>Endopterygota</taxon>
        <taxon>Hymenoptera</taxon>
        <taxon>Apocrita</taxon>
        <taxon>Proctotrupomorpha</taxon>
        <taxon>Chalcidoidea</taxon>
        <taxon>Aphelinidae</taxon>
        <taxon>Aphelininae</taxon>
        <taxon>Eretmocerus</taxon>
    </lineage>
</organism>
<dbReference type="Proteomes" id="UP001239111">
    <property type="component" value="Chromosome 1"/>
</dbReference>
<comment type="caution">
    <text evidence="1">The sequence shown here is derived from an EMBL/GenBank/DDBJ whole genome shotgun (WGS) entry which is preliminary data.</text>
</comment>
<accession>A0ACC2PLK1</accession>